<keyword evidence="6 9" id="KW-1133">Transmembrane helix</keyword>
<evidence type="ECO:0000256" key="7">
    <source>
        <dbReference type="ARBA" id="ARBA00023128"/>
    </source>
</evidence>
<dbReference type="SUPFAM" id="SSF81415">
    <property type="entry name" value="Mitochondrial cytochrome c oxidase subunit VIc"/>
    <property type="match status" value="1"/>
</dbReference>
<accession>A0AAW2I6C2</accession>
<dbReference type="AlphaFoldDB" id="A0AAW2I6C2"/>
<sequence length="79" mass="9181">MSPLLKPQLRGHLRRDTLKHAVIMGGIVVAAFLSYKYLHLEPKKRACEEHEKNYDAVKHAQELKRYGLLQSTKPKKKDE</sequence>
<evidence type="ECO:0000256" key="8">
    <source>
        <dbReference type="ARBA" id="ARBA00023136"/>
    </source>
</evidence>
<reference evidence="10" key="1">
    <citation type="journal article" date="2024" name="Gigascience">
        <title>Chromosome-level genome of the poultry shaft louse Menopon gallinae provides insight into the host-switching and adaptive evolution of parasitic lice.</title>
        <authorList>
            <person name="Xu Y."/>
            <person name="Ma L."/>
            <person name="Liu S."/>
            <person name="Liang Y."/>
            <person name="Liu Q."/>
            <person name="He Z."/>
            <person name="Tian L."/>
            <person name="Duan Y."/>
            <person name="Cai W."/>
            <person name="Li H."/>
            <person name="Song F."/>
        </authorList>
    </citation>
    <scope>NUCLEOTIDE SEQUENCE</scope>
    <source>
        <strain evidence="10">Cailab_2023a</strain>
    </source>
</reference>
<evidence type="ECO:0000256" key="4">
    <source>
        <dbReference type="ARBA" id="ARBA00022692"/>
    </source>
</evidence>
<dbReference type="EMBL" id="JARGDH010000002">
    <property type="protein sequence ID" value="KAL0277917.1"/>
    <property type="molecule type" value="Genomic_DNA"/>
</dbReference>
<dbReference type="Pfam" id="PF02937">
    <property type="entry name" value="COX6C"/>
    <property type="match status" value="1"/>
</dbReference>
<protein>
    <submittedName>
        <fullName evidence="10">Uncharacterized protein</fullName>
    </submittedName>
</protein>
<dbReference type="Gene3D" id="4.10.93.10">
    <property type="entry name" value="Mitochondrial cytochrome c oxidase subunit VIc/VIIs"/>
    <property type="match status" value="1"/>
</dbReference>
<evidence type="ECO:0000256" key="6">
    <source>
        <dbReference type="ARBA" id="ARBA00022989"/>
    </source>
</evidence>
<feature type="transmembrane region" description="Helical" evidence="9">
    <location>
        <begin position="20"/>
        <end position="38"/>
    </location>
</feature>
<evidence type="ECO:0000256" key="5">
    <source>
        <dbReference type="ARBA" id="ARBA00022792"/>
    </source>
</evidence>
<name>A0AAW2I6C2_9NEOP</name>
<comment type="similarity">
    <text evidence="3">Belongs to the cytochrome c oxidase subunit 6c family.</text>
</comment>
<keyword evidence="5" id="KW-0999">Mitochondrion inner membrane</keyword>
<gene>
    <name evidence="10" type="ORF">PYX00_005032</name>
</gene>
<dbReference type="PANTHER" id="PTHR48416:SF1">
    <property type="entry name" value="CYTOCHROME C OXIDASE SUBUNIT 6C"/>
    <property type="match status" value="1"/>
</dbReference>
<keyword evidence="7" id="KW-0496">Mitochondrion</keyword>
<proteinExistence type="inferred from homology"/>
<keyword evidence="4 9" id="KW-0812">Transmembrane</keyword>
<keyword evidence="8 9" id="KW-0472">Membrane</keyword>
<evidence type="ECO:0000313" key="10">
    <source>
        <dbReference type="EMBL" id="KAL0277917.1"/>
    </source>
</evidence>
<comment type="caution">
    <text evidence="10">The sequence shown here is derived from an EMBL/GenBank/DDBJ whole genome shotgun (WGS) entry which is preliminary data.</text>
</comment>
<dbReference type="InterPro" id="IPR037169">
    <property type="entry name" value="Cytochrome_c_oxidase_VIc_sf"/>
</dbReference>
<evidence type="ECO:0000256" key="1">
    <source>
        <dbReference type="ARBA" id="ARBA00004434"/>
    </source>
</evidence>
<evidence type="ECO:0000256" key="9">
    <source>
        <dbReference type="SAM" id="Phobius"/>
    </source>
</evidence>
<dbReference type="GO" id="GO:0005743">
    <property type="term" value="C:mitochondrial inner membrane"/>
    <property type="evidence" value="ECO:0007669"/>
    <property type="project" value="UniProtKB-SubCell"/>
</dbReference>
<evidence type="ECO:0000256" key="2">
    <source>
        <dbReference type="ARBA" id="ARBA00004673"/>
    </source>
</evidence>
<dbReference type="PANTHER" id="PTHR48416">
    <property type="entry name" value="CYTOCHROME C OXIDASE SUBUNIT 6C"/>
    <property type="match status" value="1"/>
</dbReference>
<organism evidence="10">
    <name type="scientific">Menopon gallinae</name>
    <name type="common">poultry shaft louse</name>
    <dbReference type="NCBI Taxonomy" id="328185"/>
    <lineage>
        <taxon>Eukaryota</taxon>
        <taxon>Metazoa</taxon>
        <taxon>Ecdysozoa</taxon>
        <taxon>Arthropoda</taxon>
        <taxon>Hexapoda</taxon>
        <taxon>Insecta</taxon>
        <taxon>Pterygota</taxon>
        <taxon>Neoptera</taxon>
        <taxon>Paraneoptera</taxon>
        <taxon>Psocodea</taxon>
        <taxon>Troctomorpha</taxon>
        <taxon>Phthiraptera</taxon>
        <taxon>Amblycera</taxon>
        <taxon>Menoponidae</taxon>
        <taxon>Menopon</taxon>
    </lineage>
</organism>
<comment type="pathway">
    <text evidence="2">Energy metabolism; oxidative phosphorylation.</text>
</comment>
<evidence type="ECO:0000256" key="3">
    <source>
        <dbReference type="ARBA" id="ARBA00007204"/>
    </source>
</evidence>
<dbReference type="InterPro" id="IPR051389">
    <property type="entry name" value="Cytochrome_c_oxidase_VIc"/>
</dbReference>
<dbReference type="InterPro" id="IPR034884">
    <property type="entry name" value="Cytochrome_c_oxidase_VIc/VIIs"/>
</dbReference>
<comment type="subcellular location">
    <subcellularLocation>
        <location evidence="1">Mitochondrion inner membrane</location>
        <topology evidence="1">Single-pass membrane protein</topology>
    </subcellularLocation>
</comment>